<evidence type="ECO:0000313" key="2">
    <source>
        <dbReference type="EMBL" id="MDT2835132.1"/>
    </source>
</evidence>
<protein>
    <recommendedName>
        <fullName evidence="1">Restriction endonuclease type IV Mrr domain-containing protein</fullName>
    </recommendedName>
</protein>
<reference evidence="2" key="1">
    <citation type="submission" date="2023-03" db="EMBL/GenBank/DDBJ databases">
        <authorList>
            <person name="Shen W."/>
            <person name="Cai J."/>
        </authorList>
    </citation>
    <scope>NUCLEOTIDE SEQUENCE</scope>
    <source>
        <strain evidence="2">P96-3</strain>
    </source>
</reference>
<feature type="domain" description="Restriction endonuclease type IV Mrr" evidence="1">
    <location>
        <begin position="21"/>
        <end position="98"/>
    </location>
</feature>
<dbReference type="EMBL" id="JARQBZ010000038">
    <property type="protein sequence ID" value="MDT2835132.1"/>
    <property type="molecule type" value="Genomic_DNA"/>
</dbReference>
<evidence type="ECO:0000259" key="1">
    <source>
        <dbReference type="Pfam" id="PF04471"/>
    </source>
</evidence>
<gene>
    <name evidence="2" type="ORF">P7H70_13915</name>
</gene>
<comment type="caution">
    <text evidence="2">The sequence shown here is derived from an EMBL/GenBank/DDBJ whole genome shotgun (WGS) entry which is preliminary data.</text>
</comment>
<dbReference type="InterPro" id="IPR007560">
    <property type="entry name" value="Restrct_endonuc_IV_Mrr"/>
</dbReference>
<dbReference type="GO" id="GO:0009307">
    <property type="term" value="P:DNA restriction-modification system"/>
    <property type="evidence" value="ECO:0007669"/>
    <property type="project" value="InterPro"/>
</dbReference>
<proteinExistence type="predicted"/>
<evidence type="ECO:0000313" key="3">
    <source>
        <dbReference type="Proteomes" id="UP001268577"/>
    </source>
</evidence>
<dbReference type="GO" id="GO:0004519">
    <property type="term" value="F:endonuclease activity"/>
    <property type="evidence" value="ECO:0007669"/>
    <property type="project" value="InterPro"/>
</dbReference>
<dbReference type="RefSeq" id="WP_311985714.1">
    <property type="nucleotide sequence ID" value="NZ_JARQBZ010000038.1"/>
</dbReference>
<dbReference type="Proteomes" id="UP001268577">
    <property type="component" value="Unassembled WGS sequence"/>
</dbReference>
<organism evidence="2 3">
    <name type="scientific">Vagococcus carniphilus</name>
    <dbReference type="NCBI Taxonomy" id="218144"/>
    <lineage>
        <taxon>Bacteria</taxon>
        <taxon>Bacillati</taxon>
        <taxon>Bacillota</taxon>
        <taxon>Bacilli</taxon>
        <taxon>Lactobacillales</taxon>
        <taxon>Enterococcaceae</taxon>
        <taxon>Vagococcus</taxon>
    </lineage>
</organism>
<dbReference type="GO" id="GO:0003677">
    <property type="term" value="F:DNA binding"/>
    <property type="evidence" value="ECO:0007669"/>
    <property type="project" value="InterPro"/>
</dbReference>
<sequence>MERGFEYLTDKHGPSGAREIFENICISLFQQMYGPKAKSVAISQGDGGIDVLIGDLPSPDYVYQCKYFTDRLGSSQKQQIIKSFQTVVNKYKVTKWALCLPMIMNEKELLWWSKWKDEQKLKTGITIELCDGSYLLTELKKTDLYTKTFDDDIRIMLETILKALKANQKEIFNSIIYGIDDIPDIELEYNDAIFVKMLESANIKFIDDCKVEFFNAEISIQESISKDESEGIRIYNILKQTIYSIWKTQYNVYKHPSDGNNLLNNTYLRIEDLNSSTLQIGSNEYSLLSKKGILHHLANDKKIGWIENYLVQLTEYMEIN</sequence>
<name>A0AAW8U9Y7_9ENTE</name>
<dbReference type="AlphaFoldDB" id="A0AAW8U9Y7"/>
<accession>A0AAW8U9Y7</accession>
<dbReference type="Pfam" id="PF04471">
    <property type="entry name" value="Mrr_cat"/>
    <property type="match status" value="1"/>
</dbReference>